<dbReference type="AlphaFoldDB" id="A0A815R1G9"/>
<name>A0A815R1G9_9BILA</name>
<feature type="non-terminal residue" evidence="1">
    <location>
        <position position="1"/>
    </location>
</feature>
<dbReference type="Proteomes" id="UP000663845">
    <property type="component" value="Unassembled WGS sequence"/>
</dbReference>
<evidence type="ECO:0000313" key="2">
    <source>
        <dbReference type="Proteomes" id="UP000663845"/>
    </source>
</evidence>
<evidence type="ECO:0000313" key="1">
    <source>
        <dbReference type="EMBL" id="CAF1470817.1"/>
    </source>
</evidence>
<accession>A0A815R1G9</accession>
<organism evidence="1 2">
    <name type="scientific">Adineta steineri</name>
    <dbReference type="NCBI Taxonomy" id="433720"/>
    <lineage>
        <taxon>Eukaryota</taxon>
        <taxon>Metazoa</taxon>
        <taxon>Spiralia</taxon>
        <taxon>Gnathifera</taxon>
        <taxon>Rotifera</taxon>
        <taxon>Eurotatoria</taxon>
        <taxon>Bdelloidea</taxon>
        <taxon>Adinetida</taxon>
        <taxon>Adinetidae</taxon>
        <taxon>Adineta</taxon>
    </lineage>
</organism>
<proteinExistence type="predicted"/>
<comment type="caution">
    <text evidence="1">The sequence shown here is derived from an EMBL/GenBank/DDBJ whole genome shotgun (WGS) entry which is preliminary data.</text>
</comment>
<protein>
    <submittedName>
        <fullName evidence="1">Uncharacterized protein</fullName>
    </submittedName>
</protein>
<dbReference type="EMBL" id="CAJNOG010001785">
    <property type="protein sequence ID" value="CAF1470817.1"/>
    <property type="molecule type" value="Genomic_DNA"/>
</dbReference>
<gene>
    <name evidence="1" type="ORF">JYZ213_LOCUS41795</name>
</gene>
<reference evidence="1" key="1">
    <citation type="submission" date="2021-02" db="EMBL/GenBank/DDBJ databases">
        <authorList>
            <person name="Nowell W R."/>
        </authorList>
    </citation>
    <scope>NUCLEOTIDE SEQUENCE</scope>
</reference>
<sequence>TGYDHFSALDSSDVVLARHHQSLPRSNSPVRYTVNPPYFQQDTYLKSAL</sequence>